<evidence type="ECO:0000256" key="1">
    <source>
        <dbReference type="SAM" id="MobiDB-lite"/>
    </source>
</evidence>
<accession>A0ABP0GNK2</accession>
<proteinExistence type="predicted"/>
<feature type="region of interest" description="Disordered" evidence="1">
    <location>
        <begin position="79"/>
        <end position="127"/>
    </location>
</feature>
<comment type="caution">
    <text evidence="2">The sequence shown here is derived from an EMBL/GenBank/DDBJ whole genome shotgun (WGS) entry which is preliminary data.</text>
</comment>
<dbReference type="EMBL" id="CAWYQH010000130">
    <property type="protein sequence ID" value="CAK8693307.1"/>
    <property type="molecule type" value="Genomic_DNA"/>
</dbReference>
<sequence>MTTWTRSSVLQSCQKGLLNDKKKKIPKNFKDAEPGYTETRKKKMRSLVQGFGSVQEGRNYSIKDKDLQSIQIEPRRLNVRSRSCPRNSGVSNATTHRQLVSKRKVSNGNQKKRRKRQQGKKCRREKKTRWWWMKGNLTG</sequence>
<feature type="compositionally biased region" description="Basic residues" evidence="1">
    <location>
        <begin position="99"/>
        <end position="127"/>
    </location>
</feature>
<dbReference type="Proteomes" id="UP001642483">
    <property type="component" value="Unassembled WGS sequence"/>
</dbReference>
<name>A0ABP0GNK2_CLALP</name>
<reference evidence="2 3" key="1">
    <citation type="submission" date="2024-02" db="EMBL/GenBank/DDBJ databases">
        <authorList>
            <person name="Daric V."/>
            <person name="Darras S."/>
        </authorList>
    </citation>
    <scope>NUCLEOTIDE SEQUENCE [LARGE SCALE GENOMIC DNA]</scope>
</reference>
<protein>
    <submittedName>
        <fullName evidence="2">Uncharacterized protein</fullName>
    </submittedName>
</protein>
<feature type="compositionally biased region" description="Polar residues" evidence="1">
    <location>
        <begin position="80"/>
        <end position="98"/>
    </location>
</feature>
<keyword evidence="3" id="KW-1185">Reference proteome</keyword>
<gene>
    <name evidence="2" type="ORF">CVLEPA_LOCUS26603</name>
</gene>
<evidence type="ECO:0000313" key="3">
    <source>
        <dbReference type="Proteomes" id="UP001642483"/>
    </source>
</evidence>
<organism evidence="2 3">
    <name type="scientific">Clavelina lepadiformis</name>
    <name type="common">Light-bulb sea squirt</name>
    <name type="synonym">Ascidia lepadiformis</name>
    <dbReference type="NCBI Taxonomy" id="159417"/>
    <lineage>
        <taxon>Eukaryota</taxon>
        <taxon>Metazoa</taxon>
        <taxon>Chordata</taxon>
        <taxon>Tunicata</taxon>
        <taxon>Ascidiacea</taxon>
        <taxon>Aplousobranchia</taxon>
        <taxon>Clavelinidae</taxon>
        <taxon>Clavelina</taxon>
    </lineage>
</organism>
<evidence type="ECO:0000313" key="2">
    <source>
        <dbReference type="EMBL" id="CAK8693307.1"/>
    </source>
</evidence>